<comment type="cofactor">
    <cofactor evidence="1">
        <name>Zn(2+)</name>
        <dbReference type="ChEBI" id="CHEBI:29105"/>
    </cofactor>
</comment>
<dbReference type="Pfam" id="PF01242">
    <property type="entry name" value="PTPS"/>
    <property type="match status" value="2"/>
</dbReference>
<organism evidence="11 12">
    <name type="scientific">Vibrio hippocampi</name>
    <dbReference type="NCBI Taxonomy" id="654686"/>
    <lineage>
        <taxon>Bacteria</taxon>
        <taxon>Pseudomonadati</taxon>
        <taxon>Pseudomonadota</taxon>
        <taxon>Gammaproteobacteria</taxon>
        <taxon>Vibrionales</taxon>
        <taxon>Vibrionaceae</taxon>
        <taxon>Vibrio</taxon>
    </lineage>
</organism>
<evidence type="ECO:0000256" key="6">
    <source>
        <dbReference type="ARBA" id="ARBA00022723"/>
    </source>
</evidence>
<sequence length="311" mass="35124">MPAERFLSLPYLMSSKEFHLNLFVRDLTVIDSSYICEHRGVVGDSWILDVTLSGELNEMSMVLDFGKVKKQIKHLVDEQVDHRLLLPMRNQAITLEPSKTGYAKLDVLRGEKSLHLHCPDEAFCLIDAESITIETVTRHVYDILRANLPSNVTGLTLTLRHEDIQGAYYHYTHGLKKHDGNCQRIAHGHRSPIEIWVDGQRDAQKENAFAKRWQDIYLASKEDQVTLAELDLSDNAKAITDSSHFAFRYNAPQGTFELAIAKSDTEILTTDTTVELLADYIADEIKPTLAPQQTLQIVAYEGVGKGAMAFR</sequence>
<dbReference type="InterPro" id="IPR007115">
    <property type="entry name" value="6-PTP_synth/QueD"/>
</dbReference>
<comment type="caution">
    <text evidence="11">The sequence shown here is derived from an EMBL/GenBank/DDBJ whole genome shotgun (WGS) entry which is preliminary data.</text>
</comment>
<accession>A0ABN8DGB1</accession>
<dbReference type="Gene3D" id="3.30.479.10">
    <property type="entry name" value="6-pyruvoyl tetrahydropterin synthase/QueD"/>
    <property type="match status" value="2"/>
</dbReference>
<name>A0ABN8DGB1_9VIBR</name>
<gene>
    <name evidence="11" type="ORF">VHP8226_01656</name>
</gene>
<evidence type="ECO:0000313" key="12">
    <source>
        <dbReference type="Proteomes" id="UP000838160"/>
    </source>
</evidence>
<evidence type="ECO:0000256" key="7">
    <source>
        <dbReference type="ARBA" id="ARBA00022833"/>
    </source>
</evidence>
<reference evidence="11" key="1">
    <citation type="submission" date="2021-12" db="EMBL/GenBank/DDBJ databases">
        <authorList>
            <person name="Rodrigo-Torres L."/>
            <person name="Arahal R. D."/>
            <person name="Lucena T."/>
        </authorList>
    </citation>
    <scope>NUCLEOTIDE SEQUENCE</scope>
    <source>
        <strain evidence="11">CECT 8226</strain>
    </source>
</reference>
<dbReference type="InterPro" id="IPR038418">
    <property type="entry name" value="6-PTP_synth/QueD_sf"/>
</dbReference>
<keyword evidence="6" id="KW-0479">Metal-binding</keyword>
<evidence type="ECO:0000256" key="2">
    <source>
        <dbReference type="ARBA" id="ARBA00005061"/>
    </source>
</evidence>
<proteinExistence type="inferred from homology"/>
<dbReference type="EMBL" id="CAKLCM010000002">
    <property type="protein sequence ID" value="CAH0526182.1"/>
    <property type="molecule type" value="Genomic_DNA"/>
</dbReference>
<dbReference type="EC" id="4.1.2.50" evidence="4"/>
<evidence type="ECO:0000256" key="4">
    <source>
        <dbReference type="ARBA" id="ARBA00012982"/>
    </source>
</evidence>
<dbReference type="PANTHER" id="PTHR12589:SF7">
    <property type="entry name" value="6-PYRUVOYL TETRAHYDROBIOPTERIN SYNTHASE"/>
    <property type="match status" value="1"/>
</dbReference>
<protein>
    <recommendedName>
        <fullName evidence="5">6-carboxy-5,6,7,8-tetrahydropterin synthase</fullName>
        <ecNumber evidence="4">4.1.2.50</ecNumber>
    </recommendedName>
    <alternativeName>
        <fullName evidence="9">Queuosine biosynthesis protein QueD</fullName>
    </alternativeName>
</protein>
<keyword evidence="8" id="KW-0456">Lyase</keyword>
<evidence type="ECO:0000256" key="5">
    <source>
        <dbReference type="ARBA" id="ARBA00018141"/>
    </source>
</evidence>
<evidence type="ECO:0000256" key="1">
    <source>
        <dbReference type="ARBA" id="ARBA00001947"/>
    </source>
</evidence>
<comment type="similarity">
    <text evidence="3">Belongs to the PTPS family. QueD subfamily.</text>
</comment>
<dbReference type="Proteomes" id="UP000838160">
    <property type="component" value="Unassembled WGS sequence"/>
</dbReference>
<evidence type="ECO:0000256" key="9">
    <source>
        <dbReference type="ARBA" id="ARBA00031449"/>
    </source>
</evidence>
<evidence type="ECO:0000256" key="8">
    <source>
        <dbReference type="ARBA" id="ARBA00023239"/>
    </source>
</evidence>
<evidence type="ECO:0000256" key="3">
    <source>
        <dbReference type="ARBA" id="ARBA00008900"/>
    </source>
</evidence>
<comment type="catalytic activity">
    <reaction evidence="10">
        <text>7,8-dihydroneopterin 3'-triphosphate + H2O = 6-carboxy-5,6,7,8-tetrahydropterin + triphosphate + acetaldehyde + 2 H(+)</text>
        <dbReference type="Rhea" id="RHEA:27966"/>
        <dbReference type="ChEBI" id="CHEBI:15343"/>
        <dbReference type="ChEBI" id="CHEBI:15377"/>
        <dbReference type="ChEBI" id="CHEBI:15378"/>
        <dbReference type="ChEBI" id="CHEBI:18036"/>
        <dbReference type="ChEBI" id="CHEBI:58462"/>
        <dbReference type="ChEBI" id="CHEBI:61032"/>
        <dbReference type="EC" id="4.1.2.50"/>
    </reaction>
</comment>
<evidence type="ECO:0000256" key="10">
    <source>
        <dbReference type="ARBA" id="ARBA00048807"/>
    </source>
</evidence>
<keyword evidence="12" id="KW-1185">Reference proteome</keyword>
<comment type="pathway">
    <text evidence="2">Purine metabolism; 7-cyano-7-deazaguanine biosynthesis.</text>
</comment>
<dbReference type="PANTHER" id="PTHR12589">
    <property type="entry name" value="PYRUVOYL TETRAHYDROBIOPTERIN SYNTHASE"/>
    <property type="match status" value="1"/>
</dbReference>
<dbReference type="SUPFAM" id="SSF55620">
    <property type="entry name" value="Tetrahydrobiopterin biosynthesis enzymes-like"/>
    <property type="match status" value="2"/>
</dbReference>
<keyword evidence="7" id="KW-0862">Zinc</keyword>
<evidence type="ECO:0000313" key="11">
    <source>
        <dbReference type="EMBL" id="CAH0526182.1"/>
    </source>
</evidence>